<dbReference type="PROSITE" id="PS50825">
    <property type="entry name" value="HYR"/>
    <property type="match status" value="1"/>
</dbReference>
<dbReference type="FunFam" id="2.120.10.30:FF:000241">
    <property type="entry name" value="Low-density lipoprotein receptor-related protein 6"/>
    <property type="match status" value="1"/>
</dbReference>
<evidence type="ECO:0000259" key="9">
    <source>
        <dbReference type="PROSITE" id="PS50825"/>
    </source>
</evidence>
<dbReference type="InterPro" id="IPR011042">
    <property type="entry name" value="6-blade_b-propeller_TolB-like"/>
</dbReference>
<evidence type="ECO:0000313" key="10">
    <source>
        <dbReference type="Proteomes" id="UP000001554"/>
    </source>
</evidence>
<dbReference type="InterPro" id="IPR003410">
    <property type="entry name" value="HYR_dom"/>
</dbReference>
<feature type="domain" description="HYR" evidence="9">
    <location>
        <begin position="597"/>
        <end position="680"/>
    </location>
</feature>
<dbReference type="SUPFAM" id="SSF57196">
    <property type="entry name" value="EGF/Laminin"/>
    <property type="match status" value="2"/>
</dbReference>
<protein>
    <submittedName>
        <fullName evidence="11">Serine-rich adhesin for platelets-like</fullName>
    </submittedName>
</protein>
<evidence type="ECO:0000256" key="8">
    <source>
        <dbReference type="SAM" id="Phobius"/>
    </source>
</evidence>
<keyword evidence="1" id="KW-0245">EGF-like domain</keyword>
<sequence length="1188" mass="128097">MEEHHCGVGLALSWRQSAPCVGLADCQVNNGGCQHTCVGDPAGHRCLCLLGYSLRDDNHTCIEDDGLPSVALLFSSDAGAYWLRHDLPDVPADVSISLGTLVSGMRILAMDINYAGKMLFYTTEVGDGTQQIYRRSLINPNNAPLLIYSRGRNIEGIAVDWVASNVYWAERSHGNIQVSRLDGSFRKAIVSGLHQPLGVAVHPREGLLIWTESGTTPRVARATLAGTDTRTLVSGFNVNQPKGLAIDFLEDRVYWLDGFHGTVQSCDVDGGNVVSYPPIGNADLSGITIYKDYVLMTDGDNQRLIIGLRQHDGQFVVHRTVSGLGTRPHNIQMYDGNEQLSHPGPCDEDNGGCGDLCLPVPSGRVCACGEGRYLQMDGYNCGLNVPVTVPVTMTPQAPVVTTTTKEPTTTSTQSLSTVTSTTPQRSTTQQPSTTTSTTRLHSTTTSTTRQPSTTTSTTRQPSTTTSTTRQPSTSTSTTQQPSTTTSTTRQPSTTTSTTRQPSTTTSTTRQPSTTTSTTQQPSTATSTTRQPSTTTSTTRQPSTTTSTTHAAREILQVEGSVNLPGYVNYDPGAQHWEFRAVDKWGRTTICSFDVTISDSNPPTIHDCPNNITMVTATDGVTVTWDAPTAVDNSGRDVTVTVSKDPGSSFFFADQEHAVTYTARDIAGNTATCNFWVILKSTSSTCPEDDLPTVTNGFFGACSVSAGVKTCPVVCNDSGLSPSSRRIRCQPDGRWESGVYVCNRGRLPLSVSSSASFSISLAPCRNDDGFLHVVTSNMVDHFGRTGVCWYASQNSVPLCEFSSDGTFPNIRVSCRQNNSRRRRDLTDVSWLTSREISESVIHLTSENLSNQALSDVGGSPLKNAKPTKHTVENIVISNPAGNAQRGRMAREVGGIDVLLKMKINMAAGDLSSVQHAEERLQRVIDGVRGRVSSGDVVVRVNDVTYTADSESFSSTEVTVDCPLDTEKQGNLCAQTMPEAASGLSSTALIGIGAVSAACLVVVIGVGVWCKKKRSQMPMPRRNSHLITIHNPAFDDPIYDVINDKPVHMAPVVRIPSDGLKDVGNDYCENPGPLQNDGGYEIPSVPAFRKAPSNTFMMNSSQSQGRPQEEDGDHDYSYPAKESGPYQDLAGSFQRHHEYQSLAGVGQRSRHPGNDERANHQRQPNIVPVAAGSAYNTTNNSQMLTFNYGH</sequence>
<dbReference type="PROSITE" id="PS51120">
    <property type="entry name" value="LDLRB"/>
    <property type="match status" value="2"/>
</dbReference>
<keyword evidence="10" id="KW-1185">Reference proteome</keyword>
<dbReference type="KEGG" id="bfo:118427146"/>
<keyword evidence="8" id="KW-0812">Transmembrane</keyword>
<keyword evidence="8" id="KW-1133">Transmembrane helix</keyword>
<evidence type="ECO:0000256" key="7">
    <source>
        <dbReference type="SAM" id="MobiDB-lite"/>
    </source>
</evidence>
<keyword evidence="3" id="KW-0677">Repeat</keyword>
<feature type="transmembrane region" description="Helical" evidence="8">
    <location>
        <begin position="986"/>
        <end position="1008"/>
    </location>
</feature>
<dbReference type="Pfam" id="PF02494">
    <property type="entry name" value="HYR"/>
    <property type="match status" value="1"/>
</dbReference>
<dbReference type="PANTHER" id="PTHR46513:SF13">
    <property type="entry name" value="EGF-LIKE DOMAIN-CONTAINING PROTEIN"/>
    <property type="match status" value="1"/>
</dbReference>
<feature type="repeat" description="LDL-receptor class B" evidence="6">
    <location>
        <begin position="206"/>
        <end position="250"/>
    </location>
</feature>
<dbReference type="RefSeq" id="XP_035692677.1">
    <property type="nucleotide sequence ID" value="XM_035836784.1"/>
</dbReference>
<name>A0A9J7M151_BRAFL</name>
<evidence type="ECO:0000313" key="11">
    <source>
        <dbReference type="RefSeq" id="XP_035692677.1"/>
    </source>
</evidence>
<evidence type="ECO:0000256" key="6">
    <source>
        <dbReference type="PROSITE-ProRule" id="PRU00461"/>
    </source>
</evidence>
<reference evidence="11" key="2">
    <citation type="submission" date="2025-08" db="UniProtKB">
        <authorList>
            <consortium name="RefSeq"/>
        </authorList>
    </citation>
    <scope>IDENTIFICATION</scope>
    <source>
        <strain evidence="11">S238N-H82</strain>
        <tissue evidence="11">Testes</tissue>
    </source>
</reference>
<dbReference type="Gene3D" id="2.120.10.30">
    <property type="entry name" value="TolB, C-terminal domain"/>
    <property type="match status" value="1"/>
</dbReference>
<feature type="compositionally biased region" description="Polar residues" evidence="7">
    <location>
        <begin position="1090"/>
        <end position="1104"/>
    </location>
</feature>
<dbReference type="Proteomes" id="UP000001554">
    <property type="component" value="Chromosome 12"/>
</dbReference>
<dbReference type="InterPro" id="IPR050778">
    <property type="entry name" value="Cueball_EGF_LRP_Nidogen"/>
</dbReference>
<accession>A0A9J7M151</accession>
<keyword evidence="4" id="KW-1015">Disulfide bond</keyword>
<evidence type="ECO:0000256" key="2">
    <source>
        <dbReference type="ARBA" id="ARBA00022729"/>
    </source>
</evidence>
<keyword evidence="8" id="KW-0472">Membrane</keyword>
<dbReference type="GeneID" id="118427146"/>
<feature type="region of interest" description="Disordered" evidence="7">
    <location>
        <begin position="1089"/>
        <end position="1126"/>
    </location>
</feature>
<feature type="region of interest" description="Disordered" evidence="7">
    <location>
        <begin position="1141"/>
        <end position="1163"/>
    </location>
</feature>
<dbReference type="InterPro" id="IPR000742">
    <property type="entry name" value="EGF"/>
</dbReference>
<feature type="region of interest" description="Disordered" evidence="7">
    <location>
        <begin position="400"/>
        <end position="548"/>
    </location>
</feature>
<dbReference type="Gene3D" id="2.10.25.10">
    <property type="entry name" value="Laminin"/>
    <property type="match status" value="1"/>
</dbReference>
<gene>
    <name evidence="11" type="primary">LOC118427146</name>
</gene>
<dbReference type="InterPro" id="IPR000033">
    <property type="entry name" value="LDLR_classB_rpt"/>
</dbReference>
<feature type="repeat" description="LDL-receptor class B" evidence="6">
    <location>
        <begin position="164"/>
        <end position="205"/>
    </location>
</feature>
<dbReference type="SMART" id="SM00181">
    <property type="entry name" value="EGF"/>
    <property type="match status" value="2"/>
</dbReference>
<evidence type="ECO:0000256" key="3">
    <source>
        <dbReference type="ARBA" id="ARBA00022737"/>
    </source>
</evidence>
<dbReference type="AlphaFoldDB" id="A0A9J7M151"/>
<evidence type="ECO:0000256" key="1">
    <source>
        <dbReference type="ARBA" id="ARBA00022536"/>
    </source>
</evidence>
<dbReference type="OrthoDB" id="9990982at2759"/>
<dbReference type="SUPFAM" id="SSF63825">
    <property type="entry name" value="YWTD domain"/>
    <property type="match status" value="1"/>
</dbReference>
<evidence type="ECO:0000256" key="5">
    <source>
        <dbReference type="ARBA" id="ARBA00023180"/>
    </source>
</evidence>
<dbReference type="SMART" id="SM00135">
    <property type="entry name" value="LY"/>
    <property type="match status" value="3"/>
</dbReference>
<evidence type="ECO:0000256" key="4">
    <source>
        <dbReference type="ARBA" id="ARBA00023157"/>
    </source>
</evidence>
<proteinExistence type="predicted"/>
<dbReference type="PANTHER" id="PTHR46513">
    <property type="entry name" value="VITELLOGENIN RECEPTOR-LIKE PROTEIN-RELATED-RELATED"/>
    <property type="match status" value="1"/>
</dbReference>
<keyword evidence="2" id="KW-0732">Signal</keyword>
<dbReference type="Pfam" id="PF14670">
    <property type="entry name" value="FXa_inhibition"/>
    <property type="match status" value="2"/>
</dbReference>
<organism evidence="10 11">
    <name type="scientific">Branchiostoma floridae</name>
    <name type="common">Florida lancelet</name>
    <name type="synonym">Amphioxus</name>
    <dbReference type="NCBI Taxonomy" id="7739"/>
    <lineage>
        <taxon>Eukaryota</taxon>
        <taxon>Metazoa</taxon>
        <taxon>Chordata</taxon>
        <taxon>Cephalochordata</taxon>
        <taxon>Leptocardii</taxon>
        <taxon>Amphioxiformes</taxon>
        <taxon>Branchiostomatidae</taxon>
        <taxon>Branchiostoma</taxon>
    </lineage>
</organism>
<keyword evidence="5" id="KW-0325">Glycoprotein</keyword>
<reference evidence="10" key="1">
    <citation type="journal article" date="2020" name="Nat. Ecol. Evol.">
        <title>Deeply conserved synteny resolves early events in vertebrate evolution.</title>
        <authorList>
            <person name="Simakov O."/>
            <person name="Marletaz F."/>
            <person name="Yue J.X."/>
            <person name="O'Connell B."/>
            <person name="Jenkins J."/>
            <person name="Brandt A."/>
            <person name="Calef R."/>
            <person name="Tung C.H."/>
            <person name="Huang T.K."/>
            <person name="Schmutz J."/>
            <person name="Satoh N."/>
            <person name="Yu J.K."/>
            <person name="Putnam N.H."/>
            <person name="Green R.E."/>
            <person name="Rokhsar D.S."/>
        </authorList>
    </citation>
    <scope>NUCLEOTIDE SEQUENCE [LARGE SCALE GENOMIC DNA]</scope>
    <source>
        <strain evidence="10">S238N-H82</strain>
    </source>
</reference>